<evidence type="ECO:0000313" key="4">
    <source>
        <dbReference type="Proteomes" id="UP000030693"/>
    </source>
</evidence>
<feature type="compositionally biased region" description="Low complexity" evidence="1">
    <location>
        <begin position="543"/>
        <end position="575"/>
    </location>
</feature>
<feature type="compositionally biased region" description="Basic and acidic residues" evidence="1">
    <location>
        <begin position="576"/>
        <end position="587"/>
    </location>
</feature>
<organism evidence="3">
    <name type="scientific">Fonticula alba</name>
    <name type="common">Slime mold</name>
    <dbReference type="NCBI Taxonomy" id="691883"/>
    <lineage>
        <taxon>Eukaryota</taxon>
        <taxon>Rotosphaerida</taxon>
        <taxon>Fonticulaceae</taxon>
        <taxon>Fonticula</taxon>
    </lineage>
</organism>
<evidence type="ECO:0000256" key="1">
    <source>
        <dbReference type="SAM" id="MobiDB-lite"/>
    </source>
</evidence>
<feature type="compositionally biased region" description="Low complexity" evidence="1">
    <location>
        <begin position="378"/>
        <end position="395"/>
    </location>
</feature>
<dbReference type="RefSeq" id="XP_009496288.1">
    <property type="nucleotide sequence ID" value="XM_009498013.1"/>
</dbReference>
<dbReference type="GeneID" id="20528854"/>
<evidence type="ECO:0000256" key="2">
    <source>
        <dbReference type="SAM" id="SignalP"/>
    </source>
</evidence>
<evidence type="ECO:0000313" key="3">
    <source>
        <dbReference type="EMBL" id="KCV69723.1"/>
    </source>
</evidence>
<feature type="compositionally biased region" description="Low complexity" evidence="1">
    <location>
        <begin position="451"/>
        <end position="475"/>
    </location>
</feature>
<protein>
    <submittedName>
        <fullName evidence="3">Uncharacterized protein</fullName>
    </submittedName>
</protein>
<feature type="region of interest" description="Disordered" evidence="1">
    <location>
        <begin position="367"/>
        <end position="702"/>
    </location>
</feature>
<feature type="region of interest" description="Disordered" evidence="1">
    <location>
        <begin position="186"/>
        <end position="214"/>
    </location>
</feature>
<feature type="compositionally biased region" description="Low complexity" evidence="1">
    <location>
        <begin position="411"/>
        <end position="428"/>
    </location>
</feature>
<feature type="compositionally biased region" description="Low complexity" evidence="1">
    <location>
        <begin position="588"/>
        <end position="603"/>
    </location>
</feature>
<feature type="compositionally biased region" description="Low complexity" evidence="1">
    <location>
        <begin position="507"/>
        <end position="518"/>
    </location>
</feature>
<reference evidence="3" key="1">
    <citation type="submission" date="2013-04" db="EMBL/GenBank/DDBJ databases">
        <title>The Genome Sequence of Fonticula alba ATCC 38817.</title>
        <authorList>
            <consortium name="The Broad Institute Genomics Platform"/>
            <person name="Russ C."/>
            <person name="Cuomo C."/>
            <person name="Burger G."/>
            <person name="Gray M.W."/>
            <person name="Holland P.W.H."/>
            <person name="King N."/>
            <person name="Lang F.B.F."/>
            <person name="Roger A.J."/>
            <person name="Ruiz-Trillo I."/>
            <person name="Brown M."/>
            <person name="Walker B."/>
            <person name="Young S."/>
            <person name="Zeng Q."/>
            <person name="Gargeya S."/>
            <person name="Fitzgerald M."/>
            <person name="Haas B."/>
            <person name="Abouelleil A."/>
            <person name="Allen A.W."/>
            <person name="Alvarado L."/>
            <person name="Arachchi H.M."/>
            <person name="Berlin A.M."/>
            <person name="Chapman S.B."/>
            <person name="Gainer-Dewar J."/>
            <person name="Goldberg J."/>
            <person name="Griggs A."/>
            <person name="Gujja S."/>
            <person name="Hansen M."/>
            <person name="Howarth C."/>
            <person name="Imamovic A."/>
            <person name="Ireland A."/>
            <person name="Larimer J."/>
            <person name="McCowan C."/>
            <person name="Murphy C."/>
            <person name="Pearson M."/>
            <person name="Poon T.W."/>
            <person name="Priest M."/>
            <person name="Roberts A."/>
            <person name="Saif S."/>
            <person name="Shea T."/>
            <person name="Sisk P."/>
            <person name="Sykes S."/>
            <person name="Wortman J."/>
            <person name="Nusbaum C."/>
            <person name="Birren B."/>
        </authorList>
    </citation>
    <scope>NUCLEOTIDE SEQUENCE [LARGE SCALE GENOMIC DNA]</scope>
    <source>
        <strain evidence="3">ATCC 38817</strain>
    </source>
</reference>
<feature type="compositionally biased region" description="Basic and acidic residues" evidence="1">
    <location>
        <begin position="647"/>
        <end position="665"/>
    </location>
</feature>
<feature type="signal peptide" evidence="2">
    <location>
        <begin position="1"/>
        <end position="34"/>
    </location>
</feature>
<dbReference type="AlphaFoldDB" id="A0A058Z712"/>
<feature type="compositionally biased region" description="Low complexity" evidence="1">
    <location>
        <begin position="666"/>
        <end position="692"/>
    </location>
</feature>
<sequence length="879" mass="90467">MTRHRDTPEPGRAGRKALAASLLSVLALSQVAGARTPGPLPNRSHTSLFATYTTPRDTESSHDLGTGLQVVSRSTLIGEPSDLAYNPEADIMQNFRFDGGAEVGFINARVPNRFQLTALHEPVLVVSAQDHLPRPGDESPGSASLDSFLDLYEHYADLRMRPSARQALEGVRPIGFSLDYFRPARRPGHSAARGPTAAAPRLSDDPNRGPIPLSATGAAEIWSISQPLDVQAMAALNATGQLLDPAPGPGKGDELPRFYTLSEQQRVWTIRPDRDQGWVSTALLPADAALGADGRVHATLPPETRWWSYAMAAADAPVYALFGERRDVGLDGSAGPSAGGDSAQRRFYYPGKTVVDVTAYIRPSAPAGAARVARDDPASGASGSAVEAGSSSSQHEAGDHSGSHSGGSHGSGSHAEGSSPGESGSHSSGSHHEGSSHSSGSHSSESHPDSSTHASDSHASGSHASGSHASDSHASGSHHEGSSHSSGHESTDSGSTGSSGGSGGSGQSESSSHHASGSDVEHGSSTLPGDSDSSSTSHHESGSHSSGSHSSGSHSSGSAEHSSSAAPESGSSSSGSHHDSSSHHESGSHSSGSHSSASGSHSSESSHHDSSSHHETGSHSSGSHSSGSHSSGSHSSASGSHSSASGSHHESDSHSSESSHHDSGSQHESGSHSSASGSHSSASGSHSSASGSIPDDGELQKGPDAVSFSMIVSNDLPPLALETINKRNIPLARNGQSILKYVTWRRWAQPNDTGNEAAGVRFRHTHTPDLENDRTSGTSTLCLFRLDQTKSEWVQVGCGSSQEDLLPNEQLRPNQVDQTVDDLFPDGRDTELWSIQGKSRGYSELSNDAGSVLARGRSSYSGLASALVGSLAAVGLMLL</sequence>
<dbReference type="EMBL" id="KB932206">
    <property type="protein sequence ID" value="KCV69723.1"/>
    <property type="molecule type" value="Genomic_DNA"/>
</dbReference>
<name>A0A058Z712_FONAL</name>
<proteinExistence type="predicted"/>
<accession>A0A058Z712</accession>
<feature type="chain" id="PRO_5001571825" evidence="2">
    <location>
        <begin position="35"/>
        <end position="879"/>
    </location>
</feature>
<keyword evidence="2" id="KW-0732">Signal</keyword>
<gene>
    <name evidence="3" type="ORF">H696_04129</name>
</gene>
<keyword evidence="4" id="KW-1185">Reference proteome</keyword>
<feature type="compositionally biased region" description="Gly residues" evidence="1">
    <location>
        <begin position="497"/>
        <end position="506"/>
    </location>
</feature>
<feature type="compositionally biased region" description="Basic and acidic residues" evidence="1">
    <location>
        <begin position="604"/>
        <end position="617"/>
    </location>
</feature>
<dbReference type="Proteomes" id="UP000030693">
    <property type="component" value="Unassembled WGS sequence"/>
</dbReference>
<feature type="compositionally biased region" description="Basic and acidic residues" evidence="1">
    <location>
        <begin position="477"/>
        <end position="491"/>
    </location>
</feature>
<feature type="compositionally biased region" description="Low complexity" evidence="1">
    <location>
        <begin position="618"/>
        <end position="646"/>
    </location>
</feature>